<accession>A0A0L6TYP6</accession>
<evidence type="ECO:0000313" key="2">
    <source>
        <dbReference type="Proteomes" id="UP000036873"/>
    </source>
</evidence>
<dbReference type="EMBL" id="LGYO01000033">
    <property type="protein sequence ID" value="KNZ41217.1"/>
    <property type="molecule type" value="Genomic_DNA"/>
</dbReference>
<reference evidence="2" key="1">
    <citation type="submission" date="2015-07" db="EMBL/GenBank/DDBJ databases">
        <title>Draft genome sequence of Acetobacterium bakii DSM 8293, a potential psychrophilic chemical producer through syngas fermentation.</title>
        <authorList>
            <person name="Song Y."/>
            <person name="Hwang S."/>
            <person name="Cho B.-K."/>
        </authorList>
    </citation>
    <scope>NUCLEOTIDE SEQUENCE [LARGE SCALE GENOMIC DNA]</scope>
    <source>
        <strain evidence="2">DSM 8239</strain>
    </source>
</reference>
<dbReference type="Proteomes" id="UP000036873">
    <property type="component" value="Unassembled WGS sequence"/>
</dbReference>
<evidence type="ECO:0000313" key="1">
    <source>
        <dbReference type="EMBL" id="KNZ41217.1"/>
    </source>
</evidence>
<name>A0A0L6TYP6_9FIRM</name>
<sequence>MQTDDFESKWEQIKKEVQIKYGNVSDDDIDNIKGDTTKFESILQERCGISKEEAEKILKEHNWNIKD</sequence>
<dbReference type="Gene3D" id="1.10.1470.10">
    <property type="entry name" value="YjbJ"/>
    <property type="match status" value="1"/>
</dbReference>
<keyword evidence="2" id="KW-1185">Reference proteome</keyword>
<dbReference type="STRING" id="52689.AKG39_12900"/>
<comment type="caution">
    <text evidence="1">The sequence shown here is derived from an EMBL/GenBank/DDBJ whole genome shotgun (WGS) entry which is preliminary data.</text>
</comment>
<gene>
    <name evidence="1" type="ORF">AKG39_12900</name>
</gene>
<dbReference type="RefSeq" id="WP_050740811.1">
    <property type="nucleotide sequence ID" value="NZ_LGYO01000033.1"/>
</dbReference>
<dbReference type="SUPFAM" id="SSF69047">
    <property type="entry name" value="Hypothetical protein YjbJ"/>
    <property type="match status" value="1"/>
</dbReference>
<dbReference type="AlphaFoldDB" id="A0A0L6TYP6"/>
<dbReference type="InterPro" id="IPR036629">
    <property type="entry name" value="YjbJ_sf"/>
</dbReference>
<evidence type="ECO:0008006" key="3">
    <source>
        <dbReference type="Google" id="ProtNLM"/>
    </source>
</evidence>
<organism evidence="1 2">
    <name type="scientific">Acetobacterium bakii</name>
    <dbReference type="NCBI Taxonomy" id="52689"/>
    <lineage>
        <taxon>Bacteria</taxon>
        <taxon>Bacillati</taxon>
        <taxon>Bacillota</taxon>
        <taxon>Clostridia</taxon>
        <taxon>Eubacteriales</taxon>
        <taxon>Eubacteriaceae</taxon>
        <taxon>Acetobacterium</taxon>
    </lineage>
</organism>
<proteinExistence type="predicted"/>
<protein>
    <recommendedName>
        <fullName evidence="3">General stress protein CsbD</fullName>
    </recommendedName>
</protein>
<dbReference type="OrthoDB" id="9796058at2"/>